<comment type="function">
    <text evidence="10">Part of the binding-protein-dependent transport system for molybdenum; probably responsible for the translocation of the substrate across the membrane.</text>
</comment>
<dbReference type="Pfam" id="PF00528">
    <property type="entry name" value="BPD_transp_1"/>
    <property type="match status" value="1"/>
</dbReference>
<gene>
    <name evidence="13" type="ORF">SAMN05216207_1001220</name>
</gene>
<evidence type="ECO:0000256" key="5">
    <source>
        <dbReference type="ARBA" id="ARBA00022505"/>
    </source>
</evidence>
<dbReference type="InterPro" id="IPR006469">
    <property type="entry name" value="NifC_ABC_porter"/>
</dbReference>
<evidence type="ECO:0000256" key="6">
    <source>
        <dbReference type="ARBA" id="ARBA00022692"/>
    </source>
</evidence>
<evidence type="ECO:0000256" key="8">
    <source>
        <dbReference type="ARBA" id="ARBA00023136"/>
    </source>
</evidence>
<dbReference type="GO" id="GO:0005886">
    <property type="term" value="C:plasma membrane"/>
    <property type="evidence" value="ECO:0007669"/>
    <property type="project" value="UniProtKB-SubCell"/>
</dbReference>
<keyword evidence="14" id="KW-1185">Reference proteome</keyword>
<dbReference type="InterPro" id="IPR035906">
    <property type="entry name" value="MetI-like_sf"/>
</dbReference>
<dbReference type="PANTHER" id="PTHR30183">
    <property type="entry name" value="MOLYBDENUM TRANSPORT SYSTEM PERMEASE PROTEIN MODB"/>
    <property type="match status" value="1"/>
</dbReference>
<feature type="transmembrane region" description="Helical" evidence="9">
    <location>
        <begin position="77"/>
        <end position="100"/>
    </location>
</feature>
<evidence type="ECO:0000256" key="9">
    <source>
        <dbReference type="RuleBase" id="RU363032"/>
    </source>
</evidence>
<feature type="transmembrane region" description="Helical" evidence="9">
    <location>
        <begin position="36"/>
        <end position="57"/>
    </location>
</feature>
<dbReference type="Proteomes" id="UP000199614">
    <property type="component" value="Unassembled WGS sequence"/>
</dbReference>
<proteinExistence type="inferred from homology"/>
<evidence type="ECO:0000256" key="7">
    <source>
        <dbReference type="ARBA" id="ARBA00022989"/>
    </source>
</evidence>
<dbReference type="Gene3D" id="1.10.3720.10">
    <property type="entry name" value="MetI-like"/>
    <property type="match status" value="1"/>
</dbReference>
<dbReference type="NCBIfam" id="TIGR02141">
    <property type="entry name" value="modB_ABC"/>
    <property type="match status" value="1"/>
</dbReference>
<keyword evidence="7 9" id="KW-1133">Transmembrane helix</keyword>
<evidence type="ECO:0000256" key="11">
    <source>
        <dbReference type="SAM" id="MobiDB-lite"/>
    </source>
</evidence>
<dbReference type="PROSITE" id="PS50928">
    <property type="entry name" value="ABC_TM1"/>
    <property type="match status" value="1"/>
</dbReference>
<organism evidence="13 14">
    <name type="scientific">Pseudonocardia ammonioxydans</name>
    <dbReference type="NCBI Taxonomy" id="260086"/>
    <lineage>
        <taxon>Bacteria</taxon>
        <taxon>Bacillati</taxon>
        <taxon>Actinomycetota</taxon>
        <taxon>Actinomycetes</taxon>
        <taxon>Pseudonocardiales</taxon>
        <taxon>Pseudonocardiaceae</taxon>
        <taxon>Pseudonocardia</taxon>
    </lineage>
</organism>
<protein>
    <recommendedName>
        <fullName evidence="10">Molybdenum transport system permease</fullName>
    </recommendedName>
</protein>
<keyword evidence="6 9" id="KW-0812">Transmembrane</keyword>
<dbReference type="EMBL" id="FOUY01000001">
    <property type="protein sequence ID" value="SFM58983.1"/>
    <property type="molecule type" value="Genomic_DNA"/>
</dbReference>
<feature type="transmembrane region" description="Helical" evidence="9">
    <location>
        <begin position="152"/>
        <end position="181"/>
    </location>
</feature>
<reference evidence="13 14" key="1">
    <citation type="submission" date="2016-10" db="EMBL/GenBank/DDBJ databases">
        <authorList>
            <person name="de Groot N.N."/>
        </authorList>
    </citation>
    <scope>NUCLEOTIDE SEQUENCE [LARGE SCALE GENOMIC DNA]</scope>
    <source>
        <strain evidence="13 14">CGMCC 4.1877</strain>
    </source>
</reference>
<evidence type="ECO:0000313" key="13">
    <source>
        <dbReference type="EMBL" id="SFM58983.1"/>
    </source>
</evidence>
<dbReference type="GO" id="GO:0015098">
    <property type="term" value="F:molybdate ion transmembrane transporter activity"/>
    <property type="evidence" value="ECO:0007669"/>
    <property type="project" value="UniProtKB-UniRule"/>
</dbReference>
<keyword evidence="3 9" id="KW-0813">Transport</keyword>
<evidence type="ECO:0000256" key="1">
    <source>
        <dbReference type="ARBA" id="ARBA00004651"/>
    </source>
</evidence>
<evidence type="ECO:0000313" key="14">
    <source>
        <dbReference type="Proteomes" id="UP000199614"/>
    </source>
</evidence>
<dbReference type="PANTHER" id="PTHR30183:SF3">
    <property type="entry name" value="MOLYBDENUM TRANSPORT SYSTEM PERMEASE PROTEIN MODB"/>
    <property type="match status" value="1"/>
</dbReference>
<feature type="domain" description="ABC transmembrane type-1" evidence="12">
    <location>
        <begin position="77"/>
        <end position="284"/>
    </location>
</feature>
<dbReference type="AlphaFoldDB" id="A0A1I4S416"/>
<dbReference type="SUPFAM" id="SSF161098">
    <property type="entry name" value="MetI-like"/>
    <property type="match status" value="1"/>
</dbReference>
<sequence length="293" mass="30052">MTTARTTGPRSASPARPPRREGVADRHGTGVGLPGWMWVPAGIGFLLVALPVAGLLWEADWAAMPQLLTSDAALSALRLSLLTAAVSTTLCLLLGGPLAVVLARGRLNRWPGALRAIRSVVLLPLVLPPVVGGLSLLFLLGANGLVGSGLDAAFGIFIPFTTVAVILAQTFVAMPFLIVSLEGALRTAGERYEATAATLGASPGLAFRRVTLPLVLPGLASGLVLAFARCMGEFGATIAFAGSLEGTTRTLPLLVYLQGETDVAGAVALSLLLVVVSLVVIVVGRPRGLDGRG</sequence>
<keyword evidence="4 10" id="KW-1003">Cell membrane</keyword>
<evidence type="ECO:0000259" key="12">
    <source>
        <dbReference type="PROSITE" id="PS50928"/>
    </source>
</evidence>
<feature type="region of interest" description="Disordered" evidence="11">
    <location>
        <begin position="1"/>
        <end position="26"/>
    </location>
</feature>
<dbReference type="InterPro" id="IPR011867">
    <property type="entry name" value="ModB_ABC"/>
</dbReference>
<feature type="transmembrane region" description="Helical" evidence="9">
    <location>
        <begin position="120"/>
        <end position="140"/>
    </location>
</feature>
<keyword evidence="5 10" id="KW-0500">Molybdenum</keyword>
<dbReference type="STRING" id="260086.SAMN05216207_1001220"/>
<evidence type="ECO:0000256" key="4">
    <source>
        <dbReference type="ARBA" id="ARBA00022475"/>
    </source>
</evidence>
<evidence type="ECO:0000256" key="10">
    <source>
        <dbReference type="RuleBase" id="RU365097"/>
    </source>
</evidence>
<evidence type="ECO:0000256" key="3">
    <source>
        <dbReference type="ARBA" id="ARBA00022448"/>
    </source>
</evidence>
<comment type="subcellular location">
    <subcellularLocation>
        <location evidence="1 9">Cell membrane</location>
        <topology evidence="1 9">Multi-pass membrane protein</topology>
    </subcellularLocation>
</comment>
<dbReference type="InterPro" id="IPR000515">
    <property type="entry name" value="MetI-like"/>
</dbReference>
<feature type="transmembrane region" description="Helical" evidence="9">
    <location>
        <begin position="263"/>
        <end position="283"/>
    </location>
</feature>
<dbReference type="NCBIfam" id="TIGR01581">
    <property type="entry name" value="Mo_ABC_porter"/>
    <property type="match status" value="1"/>
</dbReference>
<comment type="similarity">
    <text evidence="2 10">Belongs to the binding-protein-dependent transport system permease family. CysTW subfamily.</text>
</comment>
<feature type="transmembrane region" description="Helical" evidence="9">
    <location>
        <begin position="214"/>
        <end position="243"/>
    </location>
</feature>
<accession>A0A1I4S416</accession>
<evidence type="ECO:0000256" key="2">
    <source>
        <dbReference type="ARBA" id="ARBA00007069"/>
    </source>
</evidence>
<dbReference type="CDD" id="cd06261">
    <property type="entry name" value="TM_PBP2"/>
    <property type="match status" value="1"/>
</dbReference>
<keyword evidence="8 9" id="KW-0472">Membrane</keyword>
<name>A0A1I4S416_PSUAM</name>